<keyword evidence="2" id="KW-0812">Transmembrane</keyword>
<evidence type="ECO:0000256" key="4">
    <source>
        <dbReference type="ARBA" id="ARBA00023136"/>
    </source>
</evidence>
<evidence type="ECO:0000259" key="5">
    <source>
        <dbReference type="Pfam" id="PF03544"/>
    </source>
</evidence>
<reference evidence="6" key="1">
    <citation type="submission" date="2013-01" db="EMBL/GenBank/DDBJ databases">
        <title>Genome assembly of Mariniradius saccharolyticus AK6.</title>
        <authorList>
            <person name="Vaidya B."/>
            <person name="Khatri I."/>
            <person name="Tanuku N.R.S."/>
            <person name="Subramanian S."/>
            <person name="Pinnaka A."/>
        </authorList>
    </citation>
    <scope>NUCLEOTIDE SEQUENCE [LARGE SCALE GENOMIC DNA]</scope>
    <source>
        <strain evidence="6">AK6</strain>
    </source>
</reference>
<dbReference type="Proteomes" id="UP000010953">
    <property type="component" value="Unassembled WGS sequence"/>
</dbReference>
<comment type="caution">
    <text evidence="6">The sequence shown here is derived from an EMBL/GenBank/DDBJ whole genome shotgun (WGS) entry which is preliminary data.</text>
</comment>
<evidence type="ECO:0000313" key="7">
    <source>
        <dbReference type="Proteomes" id="UP000010953"/>
    </source>
</evidence>
<organism evidence="6 7">
    <name type="scientific">Mariniradius saccharolyticus AK6</name>
    <dbReference type="NCBI Taxonomy" id="1239962"/>
    <lineage>
        <taxon>Bacteria</taxon>
        <taxon>Pseudomonadati</taxon>
        <taxon>Bacteroidota</taxon>
        <taxon>Cytophagia</taxon>
        <taxon>Cytophagales</taxon>
        <taxon>Cyclobacteriaceae</taxon>
        <taxon>Mariniradius</taxon>
    </lineage>
</organism>
<accession>M7XC55</accession>
<keyword evidence="3" id="KW-1133">Transmembrane helix</keyword>
<dbReference type="EMBL" id="AMZY02000013">
    <property type="protein sequence ID" value="EMS32444.1"/>
    <property type="molecule type" value="Genomic_DNA"/>
</dbReference>
<dbReference type="InterPro" id="IPR006260">
    <property type="entry name" value="TonB/TolA_C"/>
</dbReference>
<dbReference type="STRING" id="1239962.C943_01171"/>
<dbReference type="InterPro" id="IPR037682">
    <property type="entry name" value="TonB_C"/>
</dbReference>
<dbReference type="InParanoid" id="M7XC55"/>
<keyword evidence="7" id="KW-1185">Reference proteome</keyword>
<dbReference type="Pfam" id="PF03544">
    <property type="entry name" value="TonB_C"/>
    <property type="match status" value="1"/>
</dbReference>
<evidence type="ECO:0000256" key="1">
    <source>
        <dbReference type="ARBA" id="ARBA00004167"/>
    </source>
</evidence>
<sequence>MIKSTITTLILFLIAGVTLGQSDLCFENSTDAYWPIKVGKKIIYSSPKESYTSYLNGDSLQVGDKYFLKEIKEYAGGKTTTSYWREENGVVYFYDFEKKAESVELINNLMPGTTWEKYDKTWKYTIIDTASSFSTPFCEFKDLLQVKAEPQNENKSIVQSYYDLFYKRGVGMVGMNVNGEPYLYAKPNKEVNERGFIAYGCENLNTNEERQKCTYSKIAEFFSGEYKAPKKKDFKSGRIVLNVFIGKDGKVEDIKVIETIEGAKEQEEEAIRVFRKLPKMIPAQVDDGQPIRSSFKFPIKF</sequence>
<proteinExistence type="predicted"/>
<dbReference type="Gene3D" id="3.30.1150.10">
    <property type="match status" value="1"/>
</dbReference>
<keyword evidence="4" id="KW-0472">Membrane</keyword>
<dbReference type="AlphaFoldDB" id="M7XC55"/>
<dbReference type="OrthoDB" id="835726at2"/>
<dbReference type="NCBIfam" id="TIGR01352">
    <property type="entry name" value="tonB_Cterm"/>
    <property type="match status" value="1"/>
</dbReference>
<comment type="subcellular location">
    <subcellularLocation>
        <location evidence="1">Membrane</location>
        <topology evidence="1">Single-pass membrane protein</topology>
    </subcellularLocation>
</comment>
<feature type="domain" description="TonB C-terminal" evidence="5">
    <location>
        <begin position="235"/>
        <end position="301"/>
    </location>
</feature>
<dbReference type="eggNOG" id="COG0810">
    <property type="taxonomic scope" value="Bacteria"/>
</dbReference>
<dbReference type="RefSeq" id="WP_008628807.1">
    <property type="nucleotide sequence ID" value="NZ_AMZY02000013.1"/>
</dbReference>
<protein>
    <recommendedName>
        <fullName evidence="5">TonB C-terminal domain-containing protein</fullName>
    </recommendedName>
</protein>
<evidence type="ECO:0000313" key="6">
    <source>
        <dbReference type="EMBL" id="EMS32444.1"/>
    </source>
</evidence>
<evidence type="ECO:0000256" key="3">
    <source>
        <dbReference type="ARBA" id="ARBA00022989"/>
    </source>
</evidence>
<dbReference type="GO" id="GO:0016020">
    <property type="term" value="C:membrane"/>
    <property type="evidence" value="ECO:0007669"/>
    <property type="project" value="UniProtKB-SubCell"/>
</dbReference>
<dbReference type="SUPFAM" id="SSF74653">
    <property type="entry name" value="TolA/TonB C-terminal domain"/>
    <property type="match status" value="1"/>
</dbReference>
<name>M7XC55_9BACT</name>
<evidence type="ECO:0000256" key="2">
    <source>
        <dbReference type="ARBA" id="ARBA00022692"/>
    </source>
</evidence>
<dbReference type="GO" id="GO:0055085">
    <property type="term" value="P:transmembrane transport"/>
    <property type="evidence" value="ECO:0007669"/>
    <property type="project" value="InterPro"/>
</dbReference>
<gene>
    <name evidence="6" type="ORF">C943_01171</name>
</gene>